<gene>
    <name evidence="1" type="ORF">MNBD_CHLOROFLEXI01-4666</name>
</gene>
<organism evidence="1">
    <name type="scientific">hydrothermal vent metagenome</name>
    <dbReference type="NCBI Taxonomy" id="652676"/>
    <lineage>
        <taxon>unclassified sequences</taxon>
        <taxon>metagenomes</taxon>
        <taxon>ecological metagenomes</taxon>
    </lineage>
</organism>
<feature type="non-terminal residue" evidence="1">
    <location>
        <position position="103"/>
    </location>
</feature>
<dbReference type="EMBL" id="UOEU01000171">
    <property type="protein sequence ID" value="VAW31168.1"/>
    <property type="molecule type" value="Genomic_DNA"/>
</dbReference>
<dbReference type="AlphaFoldDB" id="A0A3B0UKB7"/>
<proteinExistence type="predicted"/>
<protein>
    <recommendedName>
        <fullName evidence="2">Sulfotransferase</fullName>
    </recommendedName>
</protein>
<evidence type="ECO:0008006" key="2">
    <source>
        <dbReference type="Google" id="ProtNLM"/>
    </source>
</evidence>
<name>A0A3B0UKB7_9ZZZZ</name>
<accession>A0A3B0UKB7</accession>
<evidence type="ECO:0000313" key="1">
    <source>
        <dbReference type="EMBL" id="VAW31168.1"/>
    </source>
</evidence>
<sequence length="103" mass="12212">MMREKIRSVQYRLQKKQDEVKKTALRRRHNPEGVSVPVFLVGCGRSGTSMFIWQLEKSWQIELYNEDHPAAFDVYRLRDYDVIEELIEKSQAPFTLLKPILDT</sequence>
<reference evidence="1" key="1">
    <citation type="submission" date="2018-06" db="EMBL/GenBank/DDBJ databases">
        <authorList>
            <person name="Zhirakovskaya E."/>
        </authorList>
    </citation>
    <scope>NUCLEOTIDE SEQUENCE</scope>
</reference>